<organism evidence="4 5">
    <name type="scientific">Papillibacter cinnamivorans DSM 12816</name>
    <dbReference type="NCBI Taxonomy" id="1122930"/>
    <lineage>
        <taxon>Bacteria</taxon>
        <taxon>Bacillati</taxon>
        <taxon>Bacillota</taxon>
        <taxon>Clostridia</taxon>
        <taxon>Eubacteriales</taxon>
        <taxon>Oscillospiraceae</taxon>
        <taxon>Papillibacter</taxon>
    </lineage>
</organism>
<dbReference type="Proteomes" id="UP000192790">
    <property type="component" value="Unassembled WGS sequence"/>
</dbReference>
<evidence type="ECO:0000256" key="2">
    <source>
        <dbReference type="ARBA" id="ARBA00023239"/>
    </source>
</evidence>
<evidence type="ECO:0000256" key="1">
    <source>
        <dbReference type="ARBA" id="ARBA00022723"/>
    </source>
</evidence>
<dbReference type="PANTHER" id="PTHR22789:SF0">
    <property type="entry name" value="3-OXO-TETRONATE 4-PHOSPHATE DECARBOXYLASE-RELATED"/>
    <property type="match status" value="1"/>
</dbReference>
<dbReference type="STRING" id="1122930.SAMN02745168_1486"/>
<evidence type="ECO:0000313" key="4">
    <source>
        <dbReference type="EMBL" id="SMC55682.1"/>
    </source>
</evidence>
<dbReference type="GO" id="GO:0019323">
    <property type="term" value="P:pentose catabolic process"/>
    <property type="evidence" value="ECO:0007669"/>
    <property type="project" value="TreeGrafter"/>
</dbReference>
<dbReference type="RefSeq" id="WP_084234089.1">
    <property type="nucleotide sequence ID" value="NZ_FWXW01000003.1"/>
</dbReference>
<dbReference type="PANTHER" id="PTHR22789">
    <property type="entry name" value="FUCULOSE PHOSPHATE ALDOLASE"/>
    <property type="match status" value="1"/>
</dbReference>
<dbReference type="InterPro" id="IPR036409">
    <property type="entry name" value="Aldolase_II/adducin_N_sf"/>
</dbReference>
<dbReference type="SMART" id="SM01007">
    <property type="entry name" value="Aldolase_II"/>
    <property type="match status" value="1"/>
</dbReference>
<dbReference type="Pfam" id="PF00596">
    <property type="entry name" value="Aldolase_II"/>
    <property type="match status" value="1"/>
</dbReference>
<dbReference type="SUPFAM" id="SSF53639">
    <property type="entry name" value="AraD/HMP-PK domain-like"/>
    <property type="match status" value="1"/>
</dbReference>
<feature type="domain" description="Class II aldolase/adducin N-terminal" evidence="3">
    <location>
        <begin position="8"/>
        <end position="185"/>
    </location>
</feature>
<dbReference type="InterPro" id="IPR001303">
    <property type="entry name" value="Aldolase_II/adducin_N"/>
</dbReference>
<dbReference type="GO" id="GO:0005829">
    <property type="term" value="C:cytosol"/>
    <property type="evidence" value="ECO:0007669"/>
    <property type="project" value="TreeGrafter"/>
</dbReference>
<accession>A0A1W2A5D7</accession>
<dbReference type="EMBL" id="FWXW01000003">
    <property type="protein sequence ID" value="SMC55682.1"/>
    <property type="molecule type" value="Genomic_DNA"/>
</dbReference>
<proteinExistence type="predicted"/>
<reference evidence="4 5" key="1">
    <citation type="submission" date="2017-04" db="EMBL/GenBank/DDBJ databases">
        <authorList>
            <person name="Afonso C.L."/>
            <person name="Miller P.J."/>
            <person name="Scott M.A."/>
            <person name="Spackman E."/>
            <person name="Goraichik I."/>
            <person name="Dimitrov K.M."/>
            <person name="Suarez D.L."/>
            <person name="Swayne D.E."/>
        </authorList>
    </citation>
    <scope>NUCLEOTIDE SEQUENCE [LARGE SCALE GENOMIC DNA]</scope>
    <source>
        <strain evidence="4 5">DSM 12816</strain>
    </source>
</reference>
<dbReference type="InterPro" id="IPR050197">
    <property type="entry name" value="Aldolase_class_II_sugar_metab"/>
</dbReference>
<dbReference type="OrthoDB" id="9794581at2"/>
<gene>
    <name evidence="4" type="ORF">SAMN02745168_1486</name>
</gene>
<dbReference type="GO" id="GO:0016832">
    <property type="term" value="F:aldehyde-lyase activity"/>
    <property type="evidence" value="ECO:0007669"/>
    <property type="project" value="TreeGrafter"/>
</dbReference>
<dbReference type="Gene3D" id="3.40.225.10">
    <property type="entry name" value="Class II aldolase/adducin N-terminal domain"/>
    <property type="match status" value="1"/>
</dbReference>
<sequence length="207" mass="22588">MTEAEMREQFCEIGRRCWQRGWVAANDGNFSVRLGENVFLVTPTGVSKGFMTPEMLLLVDSDCRALSNTGGKPSSELKMHMRCYRERPDIRAVVHAHPPASTAFAAARLPLDAPILSEFLMSLKEVPVAPYATPGTDEVPDSIAPLLPSHNAVLLANHGAVTLGETLMQAYYRLESLEHTAEIFLSARLLGGGVPLTPEQAARLKAF</sequence>
<dbReference type="AlphaFoldDB" id="A0A1W2A5D7"/>
<keyword evidence="2" id="KW-0456">Lyase</keyword>
<name>A0A1W2A5D7_9FIRM</name>
<protein>
    <submittedName>
        <fullName evidence="4">L-fuculose-phosphate aldolase</fullName>
    </submittedName>
</protein>
<dbReference type="GO" id="GO:0046872">
    <property type="term" value="F:metal ion binding"/>
    <property type="evidence" value="ECO:0007669"/>
    <property type="project" value="UniProtKB-KW"/>
</dbReference>
<keyword evidence="1" id="KW-0479">Metal-binding</keyword>
<evidence type="ECO:0000259" key="3">
    <source>
        <dbReference type="SMART" id="SM01007"/>
    </source>
</evidence>
<keyword evidence="5" id="KW-1185">Reference proteome</keyword>
<evidence type="ECO:0000313" key="5">
    <source>
        <dbReference type="Proteomes" id="UP000192790"/>
    </source>
</evidence>